<dbReference type="GO" id="GO:0008658">
    <property type="term" value="F:penicillin binding"/>
    <property type="evidence" value="ECO:0007669"/>
    <property type="project" value="InterPro"/>
</dbReference>
<dbReference type="RefSeq" id="WP_027890263.1">
    <property type="nucleotide sequence ID" value="NZ_LT906446.1"/>
</dbReference>
<evidence type="ECO:0000259" key="2">
    <source>
        <dbReference type="Pfam" id="PF00905"/>
    </source>
</evidence>
<dbReference type="Pfam" id="PF21922">
    <property type="entry name" value="PBP_dimer_2"/>
    <property type="match status" value="1"/>
</dbReference>
<keyword evidence="1" id="KW-0812">Transmembrane</keyword>
<evidence type="ECO:0000256" key="1">
    <source>
        <dbReference type="SAM" id="Phobius"/>
    </source>
</evidence>
<evidence type="ECO:0000259" key="3">
    <source>
        <dbReference type="Pfam" id="PF21922"/>
    </source>
</evidence>
<dbReference type="InterPro" id="IPR001460">
    <property type="entry name" value="PCN-bd_Tpept"/>
</dbReference>
<dbReference type="GO" id="GO:0071555">
    <property type="term" value="P:cell wall organization"/>
    <property type="evidence" value="ECO:0007669"/>
    <property type="project" value="TreeGrafter"/>
</dbReference>
<sequence>MHRQNDINKHIYVIVKVFAILFAVIFINLAYIQIYEAEDLINNPHNSHVMEKASEIQRGKILDSTGVILADTQKEKNSFKRVYPYGEVFAPPLGYVSDKLGYSGIEASQNAPLAGNNMKLHALGPLSQLFEPEVGNDVHLTLRADYQQAAYDALGERKGAVIILNRKTGEILAMVSRPSFNSNDIDANWDSLRTDENSPLLNRATQGLYPPGSTIKPLIGDGALTAGIATTDTIVNCTGSLYINSSYSLADSSGEVHGPVNLATAIMHSCNSYFGTMGINLGEKGLAETFSRFGYDKELDTDFINTAPELPDFKNLSNGELAQVGIGQSTLLVTPLRMAMLAGSIGNQGILMKPFLVKEITAPDNTVIETHEPQQWLTVSSPEITNIIYEDMKQVIASGTGTKAAVNGIEMIGKTGTAENSAGADHAWFIGCANMPNEDIAFAIIVENSGFGGGEAAPIIKNILTNILAKEGK</sequence>
<dbReference type="InterPro" id="IPR050515">
    <property type="entry name" value="Beta-lactam/transpept"/>
</dbReference>
<feature type="transmembrane region" description="Helical" evidence="1">
    <location>
        <begin position="12"/>
        <end position="32"/>
    </location>
</feature>
<keyword evidence="5" id="KW-1185">Reference proteome</keyword>
<feature type="domain" description="Penicillin-binding protein transpeptidase" evidence="2">
    <location>
        <begin position="159"/>
        <end position="464"/>
    </location>
</feature>
<dbReference type="Gene3D" id="3.40.710.10">
    <property type="entry name" value="DD-peptidase/beta-lactamase superfamily"/>
    <property type="match status" value="1"/>
</dbReference>
<dbReference type="EMBL" id="LT906446">
    <property type="protein sequence ID" value="SNU98808.1"/>
    <property type="molecule type" value="Genomic_DNA"/>
</dbReference>
<dbReference type="Proteomes" id="UP000215383">
    <property type="component" value="Chromosome 1"/>
</dbReference>
<evidence type="ECO:0000313" key="5">
    <source>
        <dbReference type="Proteomes" id="UP000215383"/>
    </source>
</evidence>
<dbReference type="InterPro" id="IPR012338">
    <property type="entry name" value="Beta-lactam/transpept-like"/>
</dbReference>
<dbReference type="eggNOG" id="COG0768">
    <property type="taxonomic scope" value="Bacteria"/>
</dbReference>
<dbReference type="GeneID" id="78507009"/>
<proteinExistence type="predicted"/>
<dbReference type="InterPro" id="IPR054120">
    <property type="entry name" value="PBPA_dimer"/>
</dbReference>
<feature type="domain" description="Penicillin binding protein A dimerisation" evidence="3">
    <location>
        <begin position="58"/>
        <end position="120"/>
    </location>
</feature>
<dbReference type="SUPFAM" id="SSF56601">
    <property type="entry name" value="beta-lactamase/transpeptidase-like"/>
    <property type="match status" value="1"/>
</dbReference>
<keyword evidence="1" id="KW-1133">Transmembrane helix</keyword>
<evidence type="ECO:0000313" key="4">
    <source>
        <dbReference type="EMBL" id="SNU98808.1"/>
    </source>
</evidence>
<protein>
    <submittedName>
        <fullName evidence="4">Penicillin-binding protein A</fullName>
    </submittedName>
</protein>
<dbReference type="Pfam" id="PF00905">
    <property type="entry name" value="Transpeptidase"/>
    <property type="match status" value="1"/>
</dbReference>
<dbReference type="AlphaFoldDB" id="A0A239TNN6"/>
<dbReference type="GO" id="GO:0071972">
    <property type="term" value="F:peptidoglycan L,D-transpeptidase activity"/>
    <property type="evidence" value="ECO:0007669"/>
    <property type="project" value="TreeGrafter"/>
</dbReference>
<dbReference type="PANTHER" id="PTHR30627:SF24">
    <property type="entry name" value="PENICILLIN-BINDING PROTEIN 4B"/>
    <property type="match status" value="1"/>
</dbReference>
<dbReference type="GO" id="GO:0005886">
    <property type="term" value="C:plasma membrane"/>
    <property type="evidence" value="ECO:0007669"/>
    <property type="project" value="TreeGrafter"/>
</dbReference>
<organism evidence="4 5">
    <name type="scientific">Megamonas hypermegale</name>
    <dbReference type="NCBI Taxonomy" id="158847"/>
    <lineage>
        <taxon>Bacteria</taxon>
        <taxon>Bacillati</taxon>
        <taxon>Bacillota</taxon>
        <taxon>Negativicutes</taxon>
        <taxon>Selenomonadales</taxon>
        <taxon>Selenomonadaceae</taxon>
        <taxon>Megamonas</taxon>
    </lineage>
</organism>
<gene>
    <name evidence="4" type="primary">pbpA_2</name>
    <name evidence="4" type="ORF">SAMEA4364220_00994</name>
</gene>
<keyword evidence="1" id="KW-0472">Membrane</keyword>
<reference evidence="4 5" key="1">
    <citation type="submission" date="2017-06" db="EMBL/GenBank/DDBJ databases">
        <authorList>
            <consortium name="Pathogen Informatics"/>
        </authorList>
    </citation>
    <scope>NUCLEOTIDE SEQUENCE [LARGE SCALE GENOMIC DNA]</scope>
    <source>
        <strain evidence="4 5">NCTC10570</strain>
    </source>
</reference>
<accession>A0A239TNN6</accession>
<dbReference type="Gene3D" id="3.90.1310.10">
    <property type="entry name" value="Penicillin-binding protein 2a (Domain 2)"/>
    <property type="match status" value="1"/>
</dbReference>
<name>A0A239TNN6_9FIRM</name>
<dbReference type="PANTHER" id="PTHR30627">
    <property type="entry name" value="PEPTIDOGLYCAN D,D-TRANSPEPTIDASE"/>
    <property type="match status" value="1"/>
</dbReference>